<keyword evidence="1" id="KW-0732">Signal</keyword>
<comment type="caution">
    <text evidence="2">The sequence shown here is derived from an EMBL/GenBank/DDBJ whole genome shotgun (WGS) entry which is preliminary data.</text>
</comment>
<protein>
    <recommendedName>
        <fullName evidence="4">Lipoprotein</fullName>
    </recommendedName>
</protein>
<sequence length="134" mass="14291">MMRIVGAALLLLPSLALGQNCSCNPVESKAQWTRELFQGSTYVFYGRVDTVAPPFLGANETRDQPTVTPLRHFKGTFPGGELRGADCGSAVLPGETAVFFVDGYSRIKSCSIGVSGITPQQIQSGVTQLSRHGT</sequence>
<dbReference type="AlphaFoldDB" id="A0A0R0CDA4"/>
<feature type="signal peptide" evidence="1">
    <location>
        <begin position="1"/>
        <end position="18"/>
    </location>
</feature>
<proteinExistence type="predicted"/>
<evidence type="ECO:0008006" key="4">
    <source>
        <dbReference type="Google" id="ProtNLM"/>
    </source>
</evidence>
<evidence type="ECO:0000313" key="2">
    <source>
        <dbReference type="EMBL" id="KRG63825.1"/>
    </source>
</evidence>
<gene>
    <name evidence="2" type="ORF">ABB27_17260</name>
</gene>
<dbReference type="Proteomes" id="UP000051863">
    <property type="component" value="Unassembled WGS sequence"/>
</dbReference>
<dbReference type="PATRIC" id="fig|405446.3.peg.3341"/>
<dbReference type="EMBL" id="LDJJ01000069">
    <property type="protein sequence ID" value="KRG63825.1"/>
    <property type="molecule type" value="Genomic_DNA"/>
</dbReference>
<keyword evidence="3" id="KW-1185">Reference proteome</keyword>
<feature type="chain" id="PRO_5006393943" description="Lipoprotein" evidence="1">
    <location>
        <begin position="19"/>
        <end position="134"/>
    </location>
</feature>
<accession>A0A0R0CDA4</accession>
<evidence type="ECO:0000256" key="1">
    <source>
        <dbReference type="SAM" id="SignalP"/>
    </source>
</evidence>
<name>A0A0R0CDA4_9GAMM</name>
<reference evidence="2 3" key="1">
    <citation type="submission" date="2015-05" db="EMBL/GenBank/DDBJ databases">
        <title>Genome sequencing and analysis of members of genus Stenotrophomonas.</title>
        <authorList>
            <person name="Patil P.P."/>
            <person name="Midha S."/>
            <person name="Patil P.B."/>
        </authorList>
    </citation>
    <scope>NUCLEOTIDE SEQUENCE [LARGE SCALE GENOMIC DNA]</scope>
    <source>
        <strain evidence="2 3">DSM 18941</strain>
    </source>
</reference>
<organism evidence="2 3">
    <name type="scientific">Stenotrophomonas terrae</name>
    <dbReference type="NCBI Taxonomy" id="405446"/>
    <lineage>
        <taxon>Bacteria</taxon>
        <taxon>Pseudomonadati</taxon>
        <taxon>Pseudomonadota</taxon>
        <taxon>Gammaproteobacteria</taxon>
        <taxon>Lysobacterales</taxon>
        <taxon>Lysobacteraceae</taxon>
        <taxon>Stenotrophomonas</taxon>
    </lineage>
</organism>
<evidence type="ECO:0000313" key="3">
    <source>
        <dbReference type="Proteomes" id="UP000051863"/>
    </source>
</evidence>